<evidence type="ECO:0000256" key="7">
    <source>
        <dbReference type="RuleBase" id="RU003653"/>
    </source>
</evidence>
<dbReference type="GO" id="GO:0005829">
    <property type="term" value="C:cytosol"/>
    <property type="evidence" value="ECO:0007669"/>
    <property type="project" value="TreeGrafter"/>
</dbReference>
<keyword evidence="3 6" id="KW-0645">Protease</keyword>
<keyword evidence="10" id="KW-1185">Reference proteome</keyword>
<dbReference type="CDD" id="cd01086">
    <property type="entry name" value="MetAP1"/>
    <property type="match status" value="1"/>
</dbReference>
<comment type="function">
    <text evidence="1 6">Removes the N-terminal methionine from nascent proteins. The N-terminal methionine is often cleaved when the second residue in the primary sequence is small and uncharged (Met-Ala-, Cys, Gly, Pro, Ser, Thr, or Val). Requires deformylation of the N(alpha)-formylated initiator methionine before it can be hydrolyzed.</text>
</comment>
<dbReference type="PANTHER" id="PTHR43330:SF27">
    <property type="entry name" value="METHIONINE AMINOPEPTIDASE"/>
    <property type="match status" value="1"/>
</dbReference>
<feature type="binding site" evidence="6">
    <location>
        <position position="86"/>
    </location>
    <ligand>
        <name>substrate</name>
    </ligand>
</feature>
<dbReference type="InterPro" id="IPR002467">
    <property type="entry name" value="Pept_M24A_MAP1"/>
</dbReference>
<dbReference type="GO" id="GO:0006508">
    <property type="term" value="P:proteolysis"/>
    <property type="evidence" value="ECO:0007669"/>
    <property type="project" value="UniProtKB-KW"/>
</dbReference>
<gene>
    <name evidence="6 9" type="primary">map</name>
    <name evidence="9" type="ORF">HKD39_12225</name>
</gene>
<dbReference type="InterPro" id="IPR000994">
    <property type="entry name" value="Pept_M24"/>
</dbReference>
<organism evidence="9 10">
    <name type="scientific">Nakamurella aerolata</name>
    <dbReference type="NCBI Taxonomy" id="1656892"/>
    <lineage>
        <taxon>Bacteria</taxon>
        <taxon>Bacillati</taxon>
        <taxon>Actinomycetota</taxon>
        <taxon>Actinomycetes</taxon>
        <taxon>Nakamurellales</taxon>
        <taxon>Nakamurellaceae</taxon>
        <taxon>Nakamurella</taxon>
    </lineage>
</organism>
<name>A0A849AA31_9ACTN</name>
<proteinExistence type="inferred from homology"/>
<evidence type="ECO:0000256" key="5">
    <source>
        <dbReference type="ARBA" id="ARBA00022801"/>
    </source>
</evidence>
<sequence length="259" mass="26951">MELRTPGEIDAMAEAGQVVAKVLAATRQAAVEQLDSGVTGKDLDAVAAQVLSDNGAESCYVGYHPAWAPSPYPAVLCVSVNDVVVHAIPDGTQLQPGDVVSVDFACSKDGWCADAALTFVLGPTPDPAVLKMIDTAERSLAAGIAEMRRGNQLGDVSHAIGETARADGYGLLADHGGHGIGREMHGSPFVENEGRAHRGPKLKSGLVLCLEPMLQLGGRDDYRHTADGWGVATADGSVACHVEHTVAITDDGPRVLTQL</sequence>
<comment type="similarity">
    <text evidence="6">Belongs to the peptidase M24A family. Methionine aminopeptidase type 1 subfamily.</text>
</comment>
<evidence type="ECO:0000313" key="10">
    <source>
        <dbReference type="Proteomes" id="UP000562984"/>
    </source>
</evidence>
<dbReference type="PRINTS" id="PR00599">
    <property type="entry name" value="MAPEPTIDASE"/>
</dbReference>
<dbReference type="GO" id="GO:0004239">
    <property type="term" value="F:initiator methionyl aminopeptidase activity"/>
    <property type="evidence" value="ECO:0007669"/>
    <property type="project" value="UniProtKB-UniRule"/>
</dbReference>
<dbReference type="PANTHER" id="PTHR43330">
    <property type="entry name" value="METHIONINE AMINOPEPTIDASE"/>
    <property type="match status" value="1"/>
</dbReference>
<comment type="subunit">
    <text evidence="6">Monomer.</text>
</comment>
<comment type="caution">
    <text evidence="9">The sequence shown here is derived from an EMBL/GenBank/DDBJ whole genome shotgun (WGS) entry which is preliminary data.</text>
</comment>
<feature type="binding site" evidence="6">
    <location>
        <position position="185"/>
    </location>
    <ligand>
        <name>substrate</name>
    </ligand>
</feature>
<feature type="binding site" evidence="6">
    <location>
        <position position="243"/>
    </location>
    <ligand>
        <name>a divalent metal cation</name>
        <dbReference type="ChEBI" id="CHEBI:60240"/>
        <label>1</label>
    </ligand>
</feature>
<dbReference type="Proteomes" id="UP000562984">
    <property type="component" value="Unassembled WGS sequence"/>
</dbReference>
<keyword evidence="4 6" id="KW-0479">Metal-binding</keyword>
<dbReference type="HAMAP" id="MF_01974">
    <property type="entry name" value="MetAP_1"/>
    <property type="match status" value="1"/>
</dbReference>
<evidence type="ECO:0000256" key="3">
    <source>
        <dbReference type="ARBA" id="ARBA00022670"/>
    </source>
</evidence>
<dbReference type="RefSeq" id="WP_171200145.1">
    <property type="nucleotide sequence ID" value="NZ_JABEND010000006.1"/>
</dbReference>
<comment type="catalytic activity">
    <reaction evidence="6 7">
        <text>Release of N-terminal amino acids, preferentially methionine, from peptides and arylamides.</text>
        <dbReference type="EC" id="3.4.11.18"/>
    </reaction>
</comment>
<dbReference type="Pfam" id="PF00557">
    <property type="entry name" value="Peptidase_M24"/>
    <property type="match status" value="1"/>
</dbReference>
<keyword evidence="2 6" id="KW-0031">Aminopeptidase</keyword>
<comment type="cofactor">
    <cofactor evidence="6">
        <name>Co(2+)</name>
        <dbReference type="ChEBI" id="CHEBI:48828"/>
    </cofactor>
    <cofactor evidence="6">
        <name>Zn(2+)</name>
        <dbReference type="ChEBI" id="CHEBI:29105"/>
    </cofactor>
    <cofactor evidence="6">
        <name>Mn(2+)</name>
        <dbReference type="ChEBI" id="CHEBI:29035"/>
    </cofactor>
    <cofactor evidence="6">
        <name>Fe(2+)</name>
        <dbReference type="ChEBI" id="CHEBI:29033"/>
    </cofactor>
    <text evidence="6">Binds 2 divalent metal cations per subunit. Has a high-affinity and a low affinity metal-binding site. The true nature of the physiological cofactor is under debate. The enzyme is active with cobalt, zinc, manganese or divalent iron ions. Most likely, methionine aminopeptidases function as mononuclear Fe(2+)-metalloproteases under physiological conditions, and the catalytically relevant metal-binding site has been assigned to the histidine-containing high-affinity site.</text>
</comment>
<feature type="binding site" evidence="6">
    <location>
        <position position="114"/>
    </location>
    <ligand>
        <name>a divalent metal cation</name>
        <dbReference type="ChEBI" id="CHEBI:60240"/>
        <label>1</label>
    </ligand>
</feature>
<feature type="binding site" evidence="6">
    <location>
        <position position="103"/>
    </location>
    <ligand>
        <name>a divalent metal cation</name>
        <dbReference type="ChEBI" id="CHEBI:60240"/>
        <label>1</label>
    </ligand>
</feature>
<dbReference type="GO" id="GO:0070006">
    <property type="term" value="F:metalloaminopeptidase activity"/>
    <property type="evidence" value="ECO:0007669"/>
    <property type="project" value="UniProtKB-UniRule"/>
</dbReference>
<dbReference type="NCBIfam" id="TIGR00500">
    <property type="entry name" value="met_pdase_I"/>
    <property type="match status" value="1"/>
</dbReference>
<dbReference type="Gene3D" id="3.90.230.10">
    <property type="entry name" value="Creatinase/methionine aminopeptidase superfamily"/>
    <property type="match status" value="1"/>
</dbReference>
<dbReference type="SUPFAM" id="SSF55920">
    <property type="entry name" value="Creatinase/aminopeptidase"/>
    <property type="match status" value="1"/>
</dbReference>
<feature type="domain" description="Peptidase M24" evidence="8">
    <location>
        <begin position="11"/>
        <end position="250"/>
    </location>
</feature>
<feature type="binding site" evidence="6">
    <location>
        <position position="178"/>
    </location>
    <ligand>
        <name>a divalent metal cation</name>
        <dbReference type="ChEBI" id="CHEBI:60240"/>
        <label>2</label>
        <note>catalytic</note>
    </ligand>
</feature>
<reference evidence="9 10" key="1">
    <citation type="submission" date="2020-05" db="EMBL/GenBank/DDBJ databases">
        <title>Nakamurella sp. DB0629 isolated from air conditioner.</title>
        <authorList>
            <person name="Kim D.H."/>
            <person name="Kim D.-U."/>
        </authorList>
    </citation>
    <scope>NUCLEOTIDE SEQUENCE [LARGE SCALE GENOMIC DNA]</scope>
    <source>
        <strain evidence="9 10">DB0629</strain>
    </source>
</reference>
<feature type="binding site" evidence="6">
    <location>
        <position position="211"/>
    </location>
    <ligand>
        <name>a divalent metal cation</name>
        <dbReference type="ChEBI" id="CHEBI:60240"/>
        <label>2</label>
        <note>catalytic</note>
    </ligand>
</feature>
<dbReference type="InterPro" id="IPR036005">
    <property type="entry name" value="Creatinase/aminopeptidase-like"/>
</dbReference>
<keyword evidence="5 6" id="KW-0378">Hydrolase</keyword>
<dbReference type="EMBL" id="JABEND010000006">
    <property type="protein sequence ID" value="NNG36463.1"/>
    <property type="molecule type" value="Genomic_DNA"/>
</dbReference>
<evidence type="ECO:0000313" key="9">
    <source>
        <dbReference type="EMBL" id="NNG36463.1"/>
    </source>
</evidence>
<dbReference type="InterPro" id="IPR001714">
    <property type="entry name" value="Pept_M24_MAP"/>
</dbReference>
<evidence type="ECO:0000259" key="8">
    <source>
        <dbReference type="Pfam" id="PF00557"/>
    </source>
</evidence>
<dbReference type="AlphaFoldDB" id="A0A849AA31"/>
<evidence type="ECO:0000256" key="2">
    <source>
        <dbReference type="ARBA" id="ARBA00022438"/>
    </source>
</evidence>
<evidence type="ECO:0000256" key="1">
    <source>
        <dbReference type="ARBA" id="ARBA00002521"/>
    </source>
</evidence>
<evidence type="ECO:0000256" key="4">
    <source>
        <dbReference type="ARBA" id="ARBA00022723"/>
    </source>
</evidence>
<protein>
    <recommendedName>
        <fullName evidence="6 7">Methionine aminopeptidase</fullName>
        <shortName evidence="6">MAP</shortName>
        <shortName evidence="6">MetAP</shortName>
        <ecNumber evidence="6 7">3.4.11.18</ecNumber>
    </recommendedName>
    <alternativeName>
        <fullName evidence="6">Peptidase M</fullName>
    </alternativeName>
</protein>
<feature type="binding site" evidence="6">
    <location>
        <position position="243"/>
    </location>
    <ligand>
        <name>a divalent metal cation</name>
        <dbReference type="ChEBI" id="CHEBI:60240"/>
        <label>2</label>
        <note>catalytic</note>
    </ligand>
</feature>
<dbReference type="EC" id="3.4.11.18" evidence="6 7"/>
<feature type="binding site" evidence="6">
    <location>
        <position position="114"/>
    </location>
    <ligand>
        <name>a divalent metal cation</name>
        <dbReference type="ChEBI" id="CHEBI:60240"/>
        <label>2</label>
        <note>catalytic</note>
    </ligand>
</feature>
<dbReference type="GO" id="GO:0046872">
    <property type="term" value="F:metal ion binding"/>
    <property type="evidence" value="ECO:0007669"/>
    <property type="project" value="UniProtKB-UniRule"/>
</dbReference>
<evidence type="ECO:0000256" key="6">
    <source>
        <dbReference type="HAMAP-Rule" id="MF_01974"/>
    </source>
</evidence>
<accession>A0A849AA31</accession>